<evidence type="ECO:0000313" key="2">
    <source>
        <dbReference type="EMBL" id="RLL64286.1"/>
    </source>
</evidence>
<feature type="region of interest" description="Disordered" evidence="1">
    <location>
        <begin position="97"/>
        <end position="120"/>
    </location>
</feature>
<proteinExistence type="predicted"/>
<reference evidence="2 3" key="1">
    <citation type="submission" date="2018-10" db="EMBL/GenBank/DDBJ databases">
        <title>Rhodobacter sp . BO-81.</title>
        <authorList>
            <person name="Im W.T."/>
        </authorList>
    </citation>
    <scope>NUCLEOTIDE SEQUENCE [LARGE SCALE GENOMIC DNA]</scope>
    <source>
        <strain evidence="2 3">BO-81</strain>
    </source>
</reference>
<name>A0A421BN08_9RHOB</name>
<accession>A0A421BN08</accession>
<gene>
    <name evidence="2" type="ORF">DYS74_12150</name>
</gene>
<evidence type="ECO:0000256" key="1">
    <source>
        <dbReference type="SAM" id="MobiDB-lite"/>
    </source>
</evidence>
<dbReference type="Proteomes" id="UP000279673">
    <property type="component" value="Unassembled WGS sequence"/>
</dbReference>
<keyword evidence="3" id="KW-1185">Reference proteome</keyword>
<comment type="caution">
    <text evidence="2">The sequence shown here is derived from an EMBL/GenBank/DDBJ whole genome shotgun (WGS) entry which is preliminary data.</text>
</comment>
<dbReference type="AlphaFoldDB" id="A0A421BN08"/>
<organism evidence="2 3">
    <name type="scientific">Paenirhodobacter hankyongi</name>
    <dbReference type="NCBI Taxonomy" id="2294033"/>
    <lineage>
        <taxon>Bacteria</taxon>
        <taxon>Pseudomonadati</taxon>
        <taxon>Pseudomonadota</taxon>
        <taxon>Alphaproteobacteria</taxon>
        <taxon>Rhodobacterales</taxon>
        <taxon>Rhodobacter group</taxon>
        <taxon>Paenirhodobacter</taxon>
    </lineage>
</organism>
<feature type="compositionally biased region" description="Basic and acidic residues" evidence="1">
    <location>
        <begin position="97"/>
        <end position="108"/>
    </location>
</feature>
<protein>
    <submittedName>
        <fullName evidence="2">Uncharacterized protein</fullName>
    </submittedName>
</protein>
<sequence length="254" mass="28597">MSGAERCGARPAPSTTGTFMTTATTIKPLVPKLYAGQPDAETLTWFRAKYPNGITAKSSRAYARELYKTKPDREEDPAGEQDWYSSLTDFQEKLLADANRQKRTDPKVKAARARARAADPEYQTKLAKTRMEYADRAEAEGREVRSYRRNVTLTPDQKKTERNERNEKRREHIRTAIGRGQNPFAPSKQHVAFMVCARLLEMGRFDPINDPVVSDLAQKLSITEDAVRKLVGGAIETLRTAKAIRKDGAVIVLR</sequence>
<dbReference type="EMBL" id="RCHI01000011">
    <property type="protein sequence ID" value="RLL64286.1"/>
    <property type="molecule type" value="Genomic_DNA"/>
</dbReference>
<evidence type="ECO:0000313" key="3">
    <source>
        <dbReference type="Proteomes" id="UP000279673"/>
    </source>
</evidence>